<gene>
    <name evidence="1" type="ORF">EJ065_2787</name>
</gene>
<dbReference type="Proteomes" id="UP000288758">
    <property type="component" value="Chromosome"/>
</dbReference>
<accession>A0A410RR22</accession>
<organism evidence="1 2">
    <name type="scientific">Corallococcus coralloides</name>
    <name type="common">Myxococcus coralloides</name>
    <dbReference type="NCBI Taxonomy" id="184914"/>
    <lineage>
        <taxon>Bacteria</taxon>
        <taxon>Pseudomonadati</taxon>
        <taxon>Myxococcota</taxon>
        <taxon>Myxococcia</taxon>
        <taxon>Myxococcales</taxon>
        <taxon>Cystobacterineae</taxon>
        <taxon>Myxococcaceae</taxon>
        <taxon>Corallococcus</taxon>
    </lineage>
</organism>
<evidence type="ECO:0008006" key="3">
    <source>
        <dbReference type="Google" id="ProtNLM"/>
    </source>
</evidence>
<protein>
    <recommendedName>
        <fullName evidence="3">Toprim domain-containing protein</fullName>
    </recommendedName>
</protein>
<reference evidence="1 2" key="1">
    <citation type="submission" date="2018-12" db="EMBL/GenBank/DDBJ databases">
        <title>Complete Genome Sequence of the Corallopyronin A producing Myxobacterium Corallococcus coralloides B035.</title>
        <authorList>
            <person name="Bouhired S.M."/>
            <person name="Rupp O."/>
            <person name="Blom J."/>
            <person name="Schaeberle T.F."/>
            <person name="Kehraus S."/>
            <person name="Schiefer A."/>
            <person name="Pfarr K."/>
            <person name="Goesmann A."/>
            <person name="Hoerauf A."/>
            <person name="Koenig G.M."/>
        </authorList>
    </citation>
    <scope>NUCLEOTIDE SEQUENCE [LARGE SCALE GENOMIC DNA]</scope>
    <source>
        <strain evidence="1 2">B035</strain>
    </source>
</reference>
<proteinExistence type="predicted"/>
<evidence type="ECO:0000313" key="1">
    <source>
        <dbReference type="EMBL" id="QAT84359.1"/>
    </source>
</evidence>
<dbReference type="AlphaFoldDB" id="A0A410RR22"/>
<evidence type="ECO:0000313" key="2">
    <source>
        <dbReference type="Proteomes" id="UP000288758"/>
    </source>
</evidence>
<dbReference type="EMBL" id="CP034669">
    <property type="protein sequence ID" value="QAT84359.1"/>
    <property type="molecule type" value="Genomic_DNA"/>
</dbReference>
<name>A0A410RR22_CORCK</name>
<sequence length="262" mass="27776">MAPVLDTHSPFLVDPDRLDRVRAVYVKADGTTGVSADLRAPEAGKAQSRSVYPVHAALGLSVSETLLQGCQPVIVEGPSDLIYLSALKTLMVGSGGARPLRELLFMPAGGVKGVGALVPIVAGKEEALPFVLVDSDGAGKGLAEKLRQGAYAAAPGRLLAVGDFIEMPGAEVEDLLPPQLMARVVARWLRAADEDFEDAFRPGQPIIGQIEQYAKRNGQSLEPGWKVELAKKVRPALLALSAKGIPAEWQARWAKLFAALAE</sequence>